<dbReference type="InterPro" id="IPR027417">
    <property type="entry name" value="P-loop_NTPase"/>
</dbReference>
<dbReference type="GO" id="GO:0005524">
    <property type="term" value="F:ATP binding"/>
    <property type="evidence" value="ECO:0007669"/>
    <property type="project" value="InterPro"/>
</dbReference>
<dbReference type="PANTHER" id="PTHR10760">
    <property type="entry name" value="TORSIN"/>
    <property type="match status" value="1"/>
</dbReference>
<keyword evidence="5" id="KW-1185">Reference proteome</keyword>
<dbReference type="SMART" id="SM00382">
    <property type="entry name" value="AAA"/>
    <property type="match status" value="1"/>
</dbReference>
<dbReference type="AlphaFoldDB" id="A0A1X0NW12"/>
<evidence type="ECO:0000256" key="1">
    <source>
        <dbReference type="ARBA" id="ARBA00006235"/>
    </source>
</evidence>
<dbReference type="VEuPathDB" id="TriTrypDB:TM35_000153030"/>
<dbReference type="Gene3D" id="3.40.50.300">
    <property type="entry name" value="P-loop containing nucleotide triphosphate hydrolases"/>
    <property type="match status" value="1"/>
</dbReference>
<feature type="chain" id="PRO_5012755327" description="AAA+ ATPase domain-containing protein" evidence="2">
    <location>
        <begin position="25"/>
        <end position="367"/>
    </location>
</feature>
<organism evidence="4 5">
    <name type="scientific">Trypanosoma theileri</name>
    <dbReference type="NCBI Taxonomy" id="67003"/>
    <lineage>
        <taxon>Eukaryota</taxon>
        <taxon>Discoba</taxon>
        <taxon>Euglenozoa</taxon>
        <taxon>Kinetoplastea</taxon>
        <taxon>Metakinetoplastina</taxon>
        <taxon>Trypanosomatida</taxon>
        <taxon>Trypanosomatidae</taxon>
        <taxon>Trypanosoma</taxon>
    </lineage>
</organism>
<dbReference type="GeneID" id="39985735"/>
<dbReference type="EMBL" id="NBCO01000015">
    <property type="protein sequence ID" value="ORC88872.1"/>
    <property type="molecule type" value="Genomic_DNA"/>
</dbReference>
<reference evidence="4 5" key="1">
    <citation type="submission" date="2017-03" db="EMBL/GenBank/DDBJ databases">
        <title>An alternative strategy for trypanosome survival in the mammalian bloodstream revealed through genome and transcriptome analysis of the ubiquitous bovine parasite Trypanosoma (Megatrypanum) theileri.</title>
        <authorList>
            <person name="Kelly S."/>
            <person name="Ivens A."/>
            <person name="Mott A."/>
            <person name="O'Neill E."/>
            <person name="Emms D."/>
            <person name="Macleod O."/>
            <person name="Voorheis P."/>
            <person name="Matthews J."/>
            <person name="Matthews K."/>
            <person name="Carrington M."/>
        </authorList>
    </citation>
    <scope>NUCLEOTIDE SEQUENCE [LARGE SCALE GENOMIC DNA]</scope>
    <source>
        <strain evidence="4">Edinburgh</strain>
    </source>
</reference>
<sequence length="367" mass="40776">MHASAHVNTIFALLVVVLALTIWAIDVDLNPWGNDDCVEKPLCSSQHTFFGIIKCSLYRYPVSVERIDYKNMILARFKRLSRHYLKGQEHVIEGVIKDISVKLENPDKPLVLHFAGDNGVGKTTLAQLISLALGLRCSDLACTVGDSSLVLSGVSYDGFSVAEFRRDVVQKIVQHATLFPKNGVVIINDLGALHPDLVRVLLPLLGRASSFPEAPSVLLSSLTVIITTDFGRQGRTQGKSLTEMRRIVEDDFKNLYSQLSSSMIRTYPFLPTSLETAREIVQLTIHNFKCRNKDVINDIQANEDVVSWFIDLVRDDLPMENGRCVANAVEAAVGPGVLDHLREKITESMSLHVDLDDDGTVNVFRVH</sequence>
<dbReference type="GO" id="GO:0016887">
    <property type="term" value="F:ATP hydrolysis activity"/>
    <property type="evidence" value="ECO:0007669"/>
    <property type="project" value="InterPro"/>
</dbReference>
<dbReference type="GO" id="GO:0005737">
    <property type="term" value="C:cytoplasm"/>
    <property type="evidence" value="ECO:0007669"/>
    <property type="project" value="UniProtKB-ARBA"/>
</dbReference>
<comment type="similarity">
    <text evidence="1">Belongs to the ClpA/ClpB family. Torsin subfamily.</text>
</comment>
<comment type="caution">
    <text evidence="4">The sequence shown here is derived from an EMBL/GenBank/DDBJ whole genome shotgun (WGS) entry which is preliminary data.</text>
</comment>
<dbReference type="RefSeq" id="XP_028882938.1">
    <property type="nucleotide sequence ID" value="XM_029025955.1"/>
</dbReference>
<feature type="domain" description="AAA+ ATPase" evidence="3">
    <location>
        <begin position="108"/>
        <end position="253"/>
    </location>
</feature>
<keyword evidence="2" id="KW-0732">Signal</keyword>
<evidence type="ECO:0000313" key="4">
    <source>
        <dbReference type="EMBL" id="ORC88872.1"/>
    </source>
</evidence>
<gene>
    <name evidence="4" type="ORF">TM35_000153030</name>
</gene>
<name>A0A1X0NW12_9TRYP</name>
<dbReference type="InterPro" id="IPR010448">
    <property type="entry name" value="Torsin"/>
</dbReference>
<evidence type="ECO:0000256" key="2">
    <source>
        <dbReference type="SAM" id="SignalP"/>
    </source>
</evidence>
<dbReference type="InterPro" id="IPR003593">
    <property type="entry name" value="AAA+_ATPase"/>
</dbReference>
<accession>A0A1X0NW12</accession>
<protein>
    <recommendedName>
        <fullName evidence="3">AAA+ ATPase domain-containing protein</fullName>
    </recommendedName>
</protein>
<dbReference type="PANTHER" id="PTHR10760:SF2">
    <property type="entry name" value="LD13476P-RELATED"/>
    <property type="match status" value="1"/>
</dbReference>
<feature type="signal peptide" evidence="2">
    <location>
        <begin position="1"/>
        <end position="24"/>
    </location>
</feature>
<evidence type="ECO:0000259" key="3">
    <source>
        <dbReference type="SMART" id="SM00382"/>
    </source>
</evidence>
<dbReference type="OrthoDB" id="19623at2759"/>
<dbReference type="Proteomes" id="UP000192257">
    <property type="component" value="Unassembled WGS sequence"/>
</dbReference>
<proteinExistence type="inferred from homology"/>
<evidence type="ECO:0000313" key="5">
    <source>
        <dbReference type="Proteomes" id="UP000192257"/>
    </source>
</evidence>
<dbReference type="STRING" id="67003.A0A1X0NW12"/>
<dbReference type="SUPFAM" id="SSF52540">
    <property type="entry name" value="P-loop containing nucleoside triphosphate hydrolases"/>
    <property type="match status" value="1"/>
</dbReference>
<dbReference type="CDD" id="cd00009">
    <property type="entry name" value="AAA"/>
    <property type="match status" value="1"/>
</dbReference>